<organism evidence="2 3">
    <name type="scientific">Ditylenchus dipsaci</name>
    <dbReference type="NCBI Taxonomy" id="166011"/>
    <lineage>
        <taxon>Eukaryota</taxon>
        <taxon>Metazoa</taxon>
        <taxon>Ecdysozoa</taxon>
        <taxon>Nematoda</taxon>
        <taxon>Chromadorea</taxon>
        <taxon>Rhabditida</taxon>
        <taxon>Tylenchina</taxon>
        <taxon>Tylenchomorpha</taxon>
        <taxon>Sphaerularioidea</taxon>
        <taxon>Anguinidae</taxon>
        <taxon>Anguininae</taxon>
        <taxon>Ditylenchus</taxon>
    </lineage>
</organism>
<feature type="coiled-coil region" evidence="1">
    <location>
        <begin position="237"/>
        <end position="284"/>
    </location>
</feature>
<keyword evidence="1" id="KW-0175">Coiled coil</keyword>
<keyword evidence="2" id="KW-1185">Reference proteome</keyword>
<dbReference type="Proteomes" id="UP000887574">
    <property type="component" value="Unplaced"/>
</dbReference>
<evidence type="ECO:0000313" key="2">
    <source>
        <dbReference type="Proteomes" id="UP000887574"/>
    </source>
</evidence>
<sequence>MWAWKRSDKHDELLRSWFTWLHALYFATDSEIFKRLNCFTTDFILLVTTLIKEQLQCNDIVRHQQEVIGFLSDVSITDEDKAVHLAAEFVNHLRSELKHGEMYRHDKSQMPIPEHMTTVMADVSLKKDSRKELERLYLTKDDKDYHIKSFTVDLTDFAQDDQNAYKTELYSDFIERARNLIVPLKADWQESLDATEKTDLLEKYDLKPGSDLDKIHNILGTDITQHKMGFDIQNSHMEQLKQVIVDKDAEIKRLSEAAKAEEDVAKKDAKIKKLNEALKEMAKALASNPIDKQKYPNYRRRPPKTRYPEFKRRPYIRVKPLTFEEFEARREAYKAAAAQHRGNGAVPLPADFTLAHRKPSPSKEWVKKNKKNELTFDEYAKQKTGGGKLNTRKRYFGSKATSWEDIQLGREYDVNKRKKREDEAITDARDLAHKIYRSERSKRFENDFQQMWLLSPDTTRMWCSYHICRAQCAVSSATKCDGEDEQVRQVHIACAVSSEITDKNAPLYTIAEAGKESCKETTSTTKTDDFQCDEATLLCAQEPIPIGITQKVKNFFAA</sequence>
<evidence type="ECO:0000313" key="3">
    <source>
        <dbReference type="WBParaSite" id="jg662"/>
    </source>
</evidence>
<accession>A0A915EJG8</accession>
<protein>
    <submittedName>
        <fullName evidence="3">Uncharacterized protein</fullName>
    </submittedName>
</protein>
<dbReference type="WBParaSite" id="jg662">
    <property type="protein sequence ID" value="jg662"/>
    <property type="gene ID" value="jg662"/>
</dbReference>
<proteinExistence type="predicted"/>
<name>A0A915EJG8_9BILA</name>
<evidence type="ECO:0000256" key="1">
    <source>
        <dbReference type="SAM" id="Coils"/>
    </source>
</evidence>
<reference evidence="3" key="1">
    <citation type="submission" date="2022-11" db="UniProtKB">
        <authorList>
            <consortium name="WormBaseParasite"/>
        </authorList>
    </citation>
    <scope>IDENTIFICATION</scope>
</reference>
<dbReference type="AlphaFoldDB" id="A0A915EJG8"/>